<organism evidence="1 2">
    <name type="scientific">Vararia minispora EC-137</name>
    <dbReference type="NCBI Taxonomy" id="1314806"/>
    <lineage>
        <taxon>Eukaryota</taxon>
        <taxon>Fungi</taxon>
        <taxon>Dikarya</taxon>
        <taxon>Basidiomycota</taxon>
        <taxon>Agaricomycotina</taxon>
        <taxon>Agaricomycetes</taxon>
        <taxon>Russulales</taxon>
        <taxon>Lachnocladiaceae</taxon>
        <taxon>Vararia</taxon>
    </lineage>
</organism>
<evidence type="ECO:0000313" key="1">
    <source>
        <dbReference type="EMBL" id="KAI0029019.1"/>
    </source>
</evidence>
<name>A0ACB8QB49_9AGAM</name>
<dbReference type="Proteomes" id="UP000814128">
    <property type="component" value="Unassembled WGS sequence"/>
</dbReference>
<evidence type="ECO:0000313" key="2">
    <source>
        <dbReference type="Proteomes" id="UP000814128"/>
    </source>
</evidence>
<proteinExistence type="predicted"/>
<accession>A0ACB8QB49</accession>
<reference evidence="1" key="1">
    <citation type="submission" date="2021-02" db="EMBL/GenBank/DDBJ databases">
        <authorList>
            <consortium name="DOE Joint Genome Institute"/>
            <person name="Ahrendt S."/>
            <person name="Looney B.P."/>
            <person name="Miyauchi S."/>
            <person name="Morin E."/>
            <person name="Drula E."/>
            <person name="Courty P.E."/>
            <person name="Chicoki N."/>
            <person name="Fauchery L."/>
            <person name="Kohler A."/>
            <person name="Kuo A."/>
            <person name="Labutti K."/>
            <person name="Pangilinan J."/>
            <person name="Lipzen A."/>
            <person name="Riley R."/>
            <person name="Andreopoulos W."/>
            <person name="He G."/>
            <person name="Johnson J."/>
            <person name="Barry K.W."/>
            <person name="Grigoriev I.V."/>
            <person name="Nagy L."/>
            <person name="Hibbett D."/>
            <person name="Henrissat B."/>
            <person name="Matheny P.B."/>
            <person name="Labbe J."/>
            <person name="Martin F."/>
        </authorList>
    </citation>
    <scope>NUCLEOTIDE SEQUENCE</scope>
    <source>
        <strain evidence="1">EC-137</strain>
    </source>
</reference>
<dbReference type="EMBL" id="MU273704">
    <property type="protein sequence ID" value="KAI0029019.1"/>
    <property type="molecule type" value="Genomic_DNA"/>
</dbReference>
<comment type="caution">
    <text evidence="1">The sequence shown here is derived from an EMBL/GenBank/DDBJ whole genome shotgun (WGS) entry which is preliminary data.</text>
</comment>
<sequence>MPSSSPSPSLSSSPPSSDSSPPRLTTRATSNDSKRRKAAKTAKKAEMIRARKVWAEVCMQHKPLKWINKRMLPSDTNKPPLLHFGIGVKIGSLDAGESLVHYAKEIGFYQEIYDDDGTLDCGATGCCAASRAVSYLSHKFSFELEIIVPFSVRYGIVVAVYSNWDVEDNRLPPKKEIEIFDAIRQAVGDAEQVPLWYHDSLEKEGQWRFLPRSRPFRKPTLSHDIWADFDSED</sequence>
<gene>
    <name evidence="1" type="ORF">K488DRAFT_89141</name>
</gene>
<reference evidence="1" key="2">
    <citation type="journal article" date="2022" name="New Phytol.">
        <title>Evolutionary transition to the ectomycorrhizal habit in the genomes of a hyperdiverse lineage of mushroom-forming fungi.</title>
        <authorList>
            <person name="Looney B."/>
            <person name="Miyauchi S."/>
            <person name="Morin E."/>
            <person name="Drula E."/>
            <person name="Courty P.E."/>
            <person name="Kohler A."/>
            <person name="Kuo A."/>
            <person name="LaButti K."/>
            <person name="Pangilinan J."/>
            <person name="Lipzen A."/>
            <person name="Riley R."/>
            <person name="Andreopoulos W."/>
            <person name="He G."/>
            <person name="Johnson J."/>
            <person name="Nolan M."/>
            <person name="Tritt A."/>
            <person name="Barry K.W."/>
            <person name="Grigoriev I.V."/>
            <person name="Nagy L.G."/>
            <person name="Hibbett D."/>
            <person name="Henrissat B."/>
            <person name="Matheny P.B."/>
            <person name="Labbe J."/>
            <person name="Martin F.M."/>
        </authorList>
    </citation>
    <scope>NUCLEOTIDE SEQUENCE</scope>
    <source>
        <strain evidence="1">EC-137</strain>
    </source>
</reference>
<protein>
    <submittedName>
        <fullName evidence="1">Uncharacterized protein</fullName>
    </submittedName>
</protein>
<keyword evidence="2" id="KW-1185">Reference proteome</keyword>